<dbReference type="InterPro" id="IPR032675">
    <property type="entry name" value="LRR_dom_sf"/>
</dbReference>
<evidence type="ECO:0000313" key="3">
    <source>
        <dbReference type="Proteomes" id="UP000311382"/>
    </source>
</evidence>
<gene>
    <name evidence="2" type="ORF">DMC30DRAFT_74825</name>
</gene>
<feature type="compositionally biased region" description="Basic and acidic residues" evidence="1">
    <location>
        <begin position="517"/>
        <end position="532"/>
    </location>
</feature>
<feature type="compositionally biased region" description="Basic and acidic residues" evidence="1">
    <location>
        <begin position="540"/>
        <end position="562"/>
    </location>
</feature>
<protein>
    <submittedName>
        <fullName evidence="2">Proteophosphoglycan ppg4</fullName>
    </submittedName>
</protein>
<feature type="compositionally biased region" description="Gly residues" evidence="1">
    <location>
        <begin position="484"/>
        <end position="502"/>
    </location>
</feature>
<dbReference type="OrthoDB" id="2533752at2759"/>
<evidence type="ECO:0000256" key="1">
    <source>
        <dbReference type="SAM" id="MobiDB-lite"/>
    </source>
</evidence>
<accession>A0A5C5FP81</accession>
<organism evidence="2 3">
    <name type="scientific">Rhodotorula diobovata</name>
    <dbReference type="NCBI Taxonomy" id="5288"/>
    <lineage>
        <taxon>Eukaryota</taxon>
        <taxon>Fungi</taxon>
        <taxon>Dikarya</taxon>
        <taxon>Basidiomycota</taxon>
        <taxon>Pucciniomycotina</taxon>
        <taxon>Microbotryomycetes</taxon>
        <taxon>Sporidiobolales</taxon>
        <taxon>Sporidiobolaceae</taxon>
        <taxon>Rhodotorula</taxon>
    </lineage>
</organism>
<keyword evidence="3" id="KW-1185">Reference proteome</keyword>
<name>A0A5C5FP81_9BASI</name>
<dbReference type="AlphaFoldDB" id="A0A5C5FP81"/>
<dbReference type="Gene3D" id="3.80.10.10">
    <property type="entry name" value="Ribonuclease Inhibitor"/>
    <property type="match status" value="1"/>
</dbReference>
<feature type="region of interest" description="Disordered" evidence="1">
    <location>
        <begin position="14"/>
        <end position="50"/>
    </location>
</feature>
<feature type="compositionally biased region" description="Pro residues" evidence="1">
    <location>
        <begin position="645"/>
        <end position="662"/>
    </location>
</feature>
<dbReference type="SUPFAM" id="SSF52047">
    <property type="entry name" value="RNI-like"/>
    <property type="match status" value="1"/>
</dbReference>
<feature type="region of interest" description="Disordered" evidence="1">
    <location>
        <begin position="598"/>
        <end position="730"/>
    </location>
</feature>
<comment type="caution">
    <text evidence="2">The sequence shown here is derived from an EMBL/GenBank/DDBJ whole genome shotgun (WGS) entry which is preliminary data.</text>
</comment>
<dbReference type="EMBL" id="SOZI01000157">
    <property type="protein sequence ID" value="TNY18089.1"/>
    <property type="molecule type" value="Genomic_DNA"/>
</dbReference>
<feature type="compositionally biased region" description="Low complexity" evidence="1">
    <location>
        <begin position="663"/>
        <end position="697"/>
    </location>
</feature>
<dbReference type="Proteomes" id="UP000311382">
    <property type="component" value="Unassembled WGS sequence"/>
</dbReference>
<feature type="compositionally biased region" description="Basic and acidic residues" evidence="1">
    <location>
        <begin position="14"/>
        <end position="48"/>
    </location>
</feature>
<evidence type="ECO:0000313" key="2">
    <source>
        <dbReference type="EMBL" id="TNY18089.1"/>
    </source>
</evidence>
<proteinExistence type="predicted"/>
<feature type="region of interest" description="Disordered" evidence="1">
    <location>
        <begin position="484"/>
        <end position="586"/>
    </location>
</feature>
<sequence>MSAFERIYRQRALTRKEEEQEQERARSHQERVVKRAKKEQAQHEDRSNKFHHSGIAGIAYKDFQLGRGTVSKSRTLLDHQAYAARQNKDEGTLLDEVPRLSSCCLEVLADNYGEPGIFDALDPAFHRAHAEGLLSRLAERIGSGVLPFQVWLDFAHRFALDLPAQRRTYRDLCVSDVDELSVLKDLNAEAVWRWAQETAYPSPGRDPLVPPFYLAYLDLRNDTTFTDADIYKLRNPLSHFLAVLRLDNTSVSDVALEWIARAARDPPQYAQLQVLSLRGLLRVTDEGILKLSCLANLRSLDLQGTNCTPAVRTALNRSLLGASSPRFWRPPRPRADLPASLPATLEPQLFEPSNFSPSRVLATLHLLARVESSPPGPQRKAVLRARELVKPLGVHLTALARAPSAPPSATTGTKREQTADELYRAQVALSYGAKHAAHHAGLGSLTSTVPLSRELVDEAGRREADKGAAFRHRNDAVAAGEWVGAGGRTGGRVEGRGGGGGTASLYDVGTRRVSNSSRRDRGAAAGEAREPFSDSEGEEERDKALAEEDAADRARWEDEAQQRSRFYRAVEPPRPRGPRTWTEPLPSDLMLLRHVPYVPPWENSPAAPAGAAEEAVAESLEAQPSAGRPLVKKRQRPSFSFSAPEPSPAPSRTPSRAPPPPSSSSSSSSPAPSSNPFTKRRPSSSSSSSSTPSASRPHALCTARSASKNIVKTAPALPKRSALSAFRAKK</sequence>
<reference evidence="2 3" key="1">
    <citation type="submission" date="2019-03" db="EMBL/GenBank/DDBJ databases">
        <title>Rhodosporidium diobovatum UCD-FST 08-225 genome sequencing, assembly, and annotation.</title>
        <authorList>
            <person name="Fakankun I.U."/>
            <person name="Fristensky B."/>
            <person name="Levin D.B."/>
        </authorList>
    </citation>
    <scope>NUCLEOTIDE SEQUENCE [LARGE SCALE GENOMIC DNA]</scope>
    <source>
        <strain evidence="2 3">UCD-FST 08-225</strain>
    </source>
</reference>
<feature type="compositionally biased region" description="Low complexity" evidence="1">
    <location>
        <begin position="606"/>
        <end position="622"/>
    </location>
</feature>